<feature type="compositionally biased region" description="Polar residues" evidence="7">
    <location>
        <begin position="1589"/>
        <end position="1601"/>
    </location>
</feature>
<evidence type="ECO:0000259" key="12">
    <source>
        <dbReference type="PROSITE" id="PS50238"/>
    </source>
</evidence>
<keyword evidence="4" id="KW-0597">Phosphoprotein</keyword>
<keyword evidence="3" id="KW-0963">Cytoplasm</keyword>
<dbReference type="Pfam" id="PF01412">
    <property type="entry name" value="ArfGap"/>
    <property type="match status" value="1"/>
</dbReference>
<dbReference type="Pfam" id="PF00788">
    <property type="entry name" value="RA"/>
    <property type="match status" value="1"/>
</dbReference>
<dbReference type="SUPFAM" id="SSF47769">
    <property type="entry name" value="SAM/Pointed domain"/>
    <property type="match status" value="1"/>
</dbReference>
<dbReference type="InterPro" id="IPR001164">
    <property type="entry name" value="ArfGAP_dom"/>
</dbReference>
<feature type="domain" description="SAM" evidence="9">
    <location>
        <begin position="1"/>
        <end position="49"/>
    </location>
</feature>
<evidence type="ECO:0000259" key="11">
    <source>
        <dbReference type="PROSITE" id="PS50200"/>
    </source>
</evidence>
<dbReference type="SUPFAM" id="SSF48350">
    <property type="entry name" value="GTPase activation domain, GAP"/>
    <property type="match status" value="1"/>
</dbReference>
<dbReference type="GO" id="GO:0005096">
    <property type="term" value="F:GTPase activator activity"/>
    <property type="evidence" value="ECO:0007669"/>
    <property type="project" value="UniProtKB-KW"/>
</dbReference>
<dbReference type="PROSITE" id="PS50200">
    <property type="entry name" value="RA"/>
    <property type="match status" value="1"/>
</dbReference>
<feature type="domain" description="PH" evidence="8">
    <location>
        <begin position="844"/>
        <end position="954"/>
    </location>
</feature>
<evidence type="ECO:0000256" key="6">
    <source>
        <dbReference type="PROSITE-ProRule" id="PRU00288"/>
    </source>
</evidence>
<dbReference type="CDD" id="cd08837">
    <property type="entry name" value="ArfGap_ARAP"/>
    <property type="match status" value="1"/>
</dbReference>
<evidence type="ECO:0000256" key="7">
    <source>
        <dbReference type="SAM" id="MobiDB-lite"/>
    </source>
</evidence>
<evidence type="ECO:0000313" key="13">
    <source>
        <dbReference type="EMBL" id="KAJ1214669.1"/>
    </source>
</evidence>
<dbReference type="InterPro" id="IPR000198">
    <property type="entry name" value="RhoGAP_dom"/>
</dbReference>
<keyword evidence="14" id="KW-1185">Reference proteome</keyword>
<dbReference type="Gene3D" id="1.10.555.10">
    <property type="entry name" value="Rho GTPase activation protein"/>
    <property type="match status" value="1"/>
</dbReference>
<dbReference type="InterPro" id="IPR008936">
    <property type="entry name" value="Rho_GTPase_activation_prot"/>
</dbReference>
<evidence type="ECO:0000259" key="9">
    <source>
        <dbReference type="PROSITE" id="PS50105"/>
    </source>
</evidence>
<dbReference type="InterPro" id="IPR001849">
    <property type="entry name" value="PH_domain"/>
</dbReference>
<protein>
    <recommendedName>
        <fullName evidence="15">Arf-GAP with Rho-GAP domain, ANK repeat and PH domain-containing protein 2</fullName>
    </recommendedName>
</protein>
<feature type="compositionally biased region" description="Basic and acidic residues" evidence="7">
    <location>
        <begin position="1602"/>
        <end position="1614"/>
    </location>
</feature>
<reference evidence="13" key="1">
    <citation type="journal article" date="2022" name="bioRxiv">
        <title>Sequencing and chromosome-scale assembly of the giantPleurodeles waltlgenome.</title>
        <authorList>
            <person name="Brown T."/>
            <person name="Elewa A."/>
            <person name="Iarovenko S."/>
            <person name="Subramanian E."/>
            <person name="Araus A.J."/>
            <person name="Petzold A."/>
            <person name="Susuki M."/>
            <person name="Suzuki K.-i.T."/>
            <person name="Hayashi T."/>
            <person name="Toyoda A."/>
            <person name="Oliveira C."/>
            <person name="Osipova E."/>
            <person name="Leigh N.D."/>
            <person name="Simon A."/>
            <person name="Yun M.H."/>
        </authorList>
    </citation>
    <scope>NUCLEOTIDE SEQUENCE</scope>
    <source>
        <strain evidence="13">20211129_DDA</strain>
        <tissue evidence="13">Liver</tissue>
    </source>
</reference>
<dbReference type="SUPFAM" id="SSF50729">
    <property type="entry name" value="PH domain-like"/>
    <property type="match status" value="5"/>
</dbReference>
<evidence type="ECO:0000256" key="5">
    <source>
        <dbReference type="ARBA" id="ARBA00022737"/>
    </source>
</evidence>
<comment type="subcellular location">
    <subcellularLocation>
        <location evidence="1">Cytoplasm</location>
    </subcellularLocation>
</comment>
<evidence type="ECO:0000256" key="2">
    <source>
        <dbReference type="ARBA" id="ARBA00022468"/>
    </source>
</evidence>
<dbReference type="PROSITE" id="PS50238">
    <property type="entry name" value="RHOGAP"/>
    <property type="match status" value="1"/>
</dbReference>
<dbReference type="InterPro" id="IPR052227">
    <property type="entry name" value="Arf-Rho-GAP_ANK-PH_domain"/>
</dbReference>
<dbReference type="Pfam" id="PF00620">
    <property type="entry name" value="RhoGAP"/>
    <property type="match status" value="1"/>
</dbReference>
<comment type="caution">
    <text evidence="13">The sequence shown here is derived from an EMBL/GenBank/DDBJ whole genome shotgun (WGS) entry which is preliminary data.</text>
</comment>
<dbReference type="GO" id="GO:0005547">
    <property type="term" value="F:phosphatidylinositol-3,4,5-trisphosphate binding"/>
    <property type="evidence" value="ECO:0007669"/>
    <property type="project" value="InterPro"/>
</dbReference>
<dbReference type="PROSITE" id="PS50105">
    <property type="entry name" value="SAM_DOMAIN"/>
    <property type="match status" value="1"/>
</dbReference>
<dbReference type="SUPFAM" id="SSF57863">
    <property type="entry name" value="ArfGap/RecO-like zinc finger"/>
    <property type="match status" value="1"/>
</dbReference>
<dbReference type="PANTHER" id="PTHR45899">
    <property type="entry name" value="RHO GTPASE ACTIVATING PROTEIN AT 15B, ISOFORM C"/>
    <property type="match status" value="1"/>
</dbReference>
<dbReference type="InterPro" id="IPR000159">
    <property type="entry name" value="RA_dom"/>
</dbReference>
<dbReference type="InterPro" id="IPR011993">
    <property type="entry name" value="PH-like_dom_sf"/>
</dbReference>
<keyword evidence="6" id="KW-0862">Zinc</keyword>
<dbReference type="GO" id="GO:0005737">
    <property type="term" value="C:cytoplasm"/>
    <property type="evidence" value="ECO:0007669"/>
    <property type="project" value="UniProtKB-SubCell"/>
</dbReference>
<dbReference type="Gene3D" id="1.10.220.150">
    <property type="entry name" value="Arf GTPase activating protein"/>
    <property type="match status" value="1"/>
</dbReference>
<dbReference type="CDD" id="cd04385">
    <property type="entry name" value="RhoGAP_ARAP"/>
    <property type="match status" value="1"/>
</dbReference>
<dbReference type="InterPro" id="IPR029071">
    <property type="entry name" value="Ubiquitin-like_domsf"/>
</dbReference>
<evidence type="ECO:0000259" key="10">
    <source>
        <dbReference type="PROSITE" id="PS50115"/>
    </source>
</evidence>
<keyword evidence="6" id="KW-0863">Zinc-finger</keyword>
<keyword evidence="2" id="KW-0343">GTPase activation</keyword>
<feature type="compositionally biased region" description="Basic and acidic residues" evidence="7">
    <location>
        <begin position="90"/>
        <end position="113"/>
    </location>
</feature>
<gene>
    <name evidence="13" type="ORF">NDU88_002287</name>
</gene>
<accession>A0AAV7WKT0</accession>
<dbReference type="GO" id="GO:0008270">
    <property type="term" value="F:zinc ion binding"/>
    <property type="evidence" value="ECO:0007669"/>
    <property type="project" value="UniProtKB-KW"/>
</dbReference>
<dbReference type="Proteomes" id="UP001066276">
    <property type="component" value="Chromosome 1_1"/>
</dbReference>
<sequence length="1645" mass="186103">MYYTFFQKSGYITVCDSDEITEEVLKKIGISLTGHRKRILKQLEVIFPQMEEKSISAEDPSTESCHLRIANSTLVCPSQGCSEVITKADTPSRDTDKPTEKREKILGEKDLAIEKNGTQKQKAEPVGAGNDASLSSGGSCKNISDSSIGSEATIHLNAKCSEKHHTVGVRQEKEDSQNIELHKSDISTTAQEVSCEYYYSEFTNADQPSEGSFFEFQGEMVLNDLYDGVKQSCKEKYPRANSAPSRSFILRNRPVPQIPGSSDTGPLLNTLHEGSVGLTNRMSDENTVAASQIHSKSNENLPEIDTSYEDLETEFFDTENGELNEEGALYSTAWKRMTPELEERYEMAPEEFTPAPSEEPTSESEYSTVAECAQSLRVKNTEAFKSYSFPRDKMQQVTLLSYSSLSDGIDQPTENQTLFTKDDISITPYACYYGSSSKRSKTGWLDKLSPQGNYMFQKRWVRFDGDNLSYYNNEKEVYSKGIIPVSAIKTVTAHGESKFEVLTSQRKFVFRTEKEGDRNDWVSTLQNALKYHANATPAQPISPDKSGYLDLKGLKGKLYAMLNKNTFLLCKNEQDYKAGIAITNIPLNVANIKHLDRKSFEITTPFKSFSFTADSEKEKQEWIDAVQESIADTLSDYEVAEKIWFNSSNRSCADCQAADPDWASINLCVVICKNCAGQHRSLGTKISKVRSLKLDASIWSNELVELFIVVGNKKANSFWAANLHPDKQLRPDSTQEQRQRFIAQKYKEGRFRKLLPSSLSQQQLNESLCAAIIKQDLLETMTLVFSGADAMCATGDSTHSTPYLLAKKAGQCLQMEFLHHNKFSDYPKCDPAAEIGFHPDSSLSTFLCGFLYKAASAAKPCPEKKLKEDMNKRWCTLEGGFLSYYENDKTATPNGMIDLREVICLVVDKADSYLNTGAVFTFEIYLSSERAFLFGAETAESQREWTQAVAKHFVPSVAAHFLDQDFDVIGQMFYKDCHSLDQWKKCWFTLEKSCLHYCPTEDNTNGGIVHLRRLQELTSSTASQNGNKVDVLLFVEKGRTIYIHGHTHLDFKAWHSAIEKAAGTDGNALQDQQLGSNDVPIIVNSCIAFVTQYGLGSKSLHVTNGNPANARELLEQFKKDARSVKLRVGQHQVEDVTDVLKRFLFEIDDALLTKELYPYWISVLDIQDEDGRVEKYRNIVQSLSPVNRATLAALMEHLFRVWKCSEINCLATHNLAMAFSACLFQTEGQHAEEVSVIEDLINNYVQLFQVKEDQVKQMNIENSFITKWKDTQVSPEEDVLIDIYVNKKESECCVLIKVSPTMEADELTKTVLRLKKITPDTYDIWATFEVINNGELERPLHYREKVLKAVLQWSSLPEPESAYLIVKRFQKTDAMKSHQGDSIKAGYLKFKEEPSKLLSGNKFQERYFVLREGKLFLYKDMKYSKPEKFLSVSKATFYLGAKKKTKSTISWGLTALSEKNQWRLSCDEQDIQMEWFTRILMAQHDNDILPPEVAERILSTKQPSTEGIYSTFIQQDQHLVRMREKSAENTDLQTGKMKHGNPWPKEQEDESFSLKQRASLVAHCLERKEDKIQSQAKKHRSIIGLDGLGTQNLRPQHTTTLDSKKQKKTEDKTAEPPIAINKLPSNVMQELNSVLQKNRAVTGAP</sequence>
<dbReference type="PRINTS" id="PR00405">
    <property type="entry name" value="REVINTRACTNG"/>
</dbReference>
<dbReference type="PROSITE" id="PS50115">
    <property type="entry name" value="ARFGAP"/>
    <property type="match status" value="1"/>
</dbReference>
<dbReference type="Gene3D" id="3.10.20.90">
    <property type="entry name" value="Phosphatidylinositol 3-kinase Catalytic Subunit, Chain A, domain 1"/>
    <property type="match status" value="1"/>
</dbReference>
<feature type="domain" description="Rho-GAP" evidence="12">
    <location>
        <begin position="1067"/>
        <end position="1248"/>
    </location>
</feature>
<dbReference type="InterPro" id="IPR037278">
    <property type="entry name" value="ARFGAP/RecO"/>
</dbReference>
<evidence type="ECO:0000256" key="1">
    <source>
        <dbReference type="ARBA" id="ARBA00004496"/>
    </source>
</evidence>
<dbReference type="InterPro" id="IPR038508">
    <property type="entry name" value="ArfGAP_dom_sf"/>
</dbReference>
<dbReference type="SMART" id="SM00105">
    <property type="entry name" value="ArfGap"/>
    <property type="match status" value="1"/>
</dbReference>
<evidence type="ECO:0000259" key="8">
    <source>
        <dbReference type="PROSITE" id="PS50003"/>
    </source>
</evidence>
<dbReference type="GO" id="GO:0007165">
    <property type="term" value="P:signal transduction"/>
    <property type="evidence" value="ECO:0007669"/>
    <property type="project" value="InterPro"/>
</dbReference>
<dbReference type="SMART" id="SM00233">
    <property type="entry name" value="PH"/>
    <property type="match status" value="5"/>
</dbReference>
<evidence type="ECO:0008006" key="15">
    <source>
        <dbReference type="Google" id="ProtNLM"/>
    </source>
</evidence>
<keyword evidence="5" id="KW-0677">Repeat</keyword>
<dbReference type="Pfam" id="PF00169">
    <property type="entry name" value="PH"/>
    <property type="match status" value="4"/>
</dbReference>
<dbReference type="Gene3D" id="2.30.29.30">
    <property type="entry name" value="Pleckstrin-homology domain (PH domain)/Phosphotyrosine-binding domain (PTB)"/>
    <property type="match status" value="5"/>
</dbReference>
<dbReference type="SUPFAM" id="SSF54236">
    <property type="entry name" value="Ubiquitin-like"/>
    <property type="match status" value="1"/>
</dbReference>
<dbReference type="CDD" id="cd13256">
    <property type="entry name" value="PH3_ARAP"/>
    <property type="match status" value="1"/>
</dbReference>
<evidence type="ECO:0000313" key="14">
    <source>
        <dbReference type="Proteomes" id="UP001066276"/>
    </source>
</evidence>
<evidence type="ECO:0000256" key="4">
    <source>
        <dbReference type="ARBA" id="ARBA00022553"/>
    </source>
</evidence>
<feature type="region of interest" description="Disordered" evidence="7">
    <location>
        <begin position="1527"/>
        <end position="1547"/>
    </location>
</feature>
<feature type="domain" description="Ras-associating" evidence="11">
    <location>
        <begin position="1277"/>
        <end position="1371"/>
    </location>
</feature>
<dbReference type="Gene3D" id="1.10.150.50">
    <property type="entry name" value="Transcription Factor, Ets-1"/>
    <property type="match status" value="1"/>
</dbReference>
<dbReference type="PROSITE" id="PS50003">
    <property type="entry name" value="PH_DOMAIN"/>
    <property type="match status" value="5"/>
</dbReference>
<dbReference type="CDD" id="cd13253">
    <property type="entry name" value="PH1_ARAP"/>
    <property type="match status" value="1"/>
</dbReference>
<dbReference type="Pfam" id="PF00536">
    <property type="entry name" value="SAM_1"/>
    <property type="match status" value="1"/>
</dbReference>
<feature type="domain" description="PH" evidence="8">
    <location>
        <begin position="965"/>
        <end position="1063"/>
    </location>
</feature>
<evidence type="ECO:0000256" key="3">
    <source>
        <dbReference type="ARBA" id="ARBA00022490"/>
    </source>
</evidence>
<dbReference type="InterPro" id="IPR037858">
    <property type="entry name" value="RhoGAP_ARAP"/>
</dbReference>
<dbReference type="PANTHER" id="PTHR45899:SF1">
    <property type="entry name" value="ARF-GAP WITH RHO-GAP DOMAIN, ANK REPEAT AND PH DOMAIN-CONTAINING PROTEIN 2"/>
    <property type="match status" value="1"/>
</dbReference>
<feature type="region of interest" description="Disordered" evidence="7">
    <location>
        <begin position="1586"/>
        <end position="1619"/>
    </location>
</feature>
<feature type="domain" description="PH" evidence="8">
    <location>
        <begin position="1381"/>
        <end position="1484"/>
    </location>
</feature>
<feature type="region of interest" description="Disordered" evidence="7">
    <location>
        <begin position="87"/>
        <end position="141"/>
    </location>
</feature>
<dbReference type="InterPro" id="IPR013761">
    <property type="entry name" value="SAM/pointed_sf"/>
</dbReference>
<feature type="compositionally biased region" description="Polar residues" evidence="7">
    <location>
        <begin position="132"/>
        <end position="141"/>
    </location>
</feature>
<name>A0AAV7WKT0_PLEWA</name>
<dbReference type="SMART" id="SM00324">
    <property type="entry name" value="RhoGAP"/>
    <property type="match status" value="1"/>
</dbReference>
<feature type="domain" description="PH" evidence="8">
    <location>
        <begin position="438"/>
        <end position="530"/>
    </location>
</feature>
<proteinExistence type="predicted"/>
<feature type="domain" description="PH" evidence="8">
    <location>
        <begin position="542"/>
        <end position="631"/>
    </location>
</feature>
<dbReference type="InterPro" id="IPR001660">
    <property type="entry name" value="SAM"/>
</dbReference>
<dbReference type="EMBL" id="JANPWB010000001">
    <property type="protein sequence ID" value="KAJ1214669.1"/>
    <property type="molecule type" value="Genomic_DNA"/>
</dbReference>
<feature type="domain" description="Arf-GAP" evidence="10">
    <location>
        <begin position="628"/>
        <end position="761"/>
    </location>
</feature>
<keyword evidence="6" id="KW-0479">Metal-binding</keyword>
<organism evidence="13 14">
    <name type="scientific">Pleurodeles waltl</name>
    <name type="common">Iberian ribbed newt</name>
    <dbReference type="NCBI Taxonomy" id="8319"/>
    <lineage>
        <taxon>Eukaryota</taxon>
        <taxon>Metazoa</taxon>
        <taxon>Chordata</taxon>
        <taxon>Craniata</taxon>
        <taxon>Vertebrata</taxon>
        <taxon>Euteleostomi</taxon>
        <taxon>Amphibia</taxon>
        <taxon>Batrachia</taxon>
        <taxon>Caudata</taxon>
        <taxon>Salamandroidea</taxon>
        <taxon>Salamandridae</taxon>
        <taxon>Pleurodelinae</taxon>
        <taxon>Pleurodeles</taxon>
    </lineage>
</organism>